<dbReference type="EMBL" id="CAJVPK010001414">
    <property type="protein sequence ID" value="CAG8585913.1"/>
    <property type="molecule type" value="Genomic_DNA"/>
</dbReference>
<sequence>LPFPNILNKDFFAQPVNNNDDFDMYESKKIQEMYPLFGTSETSEPAQKYMGQPYEIPSKDVQQHEDPFLSISSTTSTTIGTSVTAEPTQEYMDQLYEISSKDDIYVQQYEDPVSSTYFPLNDENNFDCIGNPYEINSERNFIANQLSIQTTDENIMNTDSVSNGFETVIPQPETSNITEKYFVSTSVSPIIITDITQQQFDSITETSVSQQHSISQPELDMNSICNQPWDNNYIPSQYQSFSEFLNQFYGVSDYSNYSSLDYSNLFQ</sequence>
<proteinExistence type="predicted"/>
<reference evidence="1" key="1">
    <citation type="submission" date="2021-06" db="EMBL/GenBank/DDBJ databases">
        <authorList>
            <person name="Kallberg Y."/>
            <person name="Tangrot J."/>
            <person name="Rosling A."/>
        </authorList>
    </citation>
    <scope>NUCLEOTIDE SEQUENCE</scope>
    <source>
        <strain evidence="1">AZ414A</strain>
    </source>
</reference>
<dbReference type="AlphaFoldDB" id="A0A9N9G932"/>
<comment type="caution">
    <text evidence="1">The sequence shown here is derived from an EMBL/GenBank/DDBJ whole genome shotgun (WGS) entry which is preliminary data.</text>
</comment>
<evidence type="ECO:0000313" key="2">
    <source>
        <dbReference type="Proteomes" id="UP000789706"/>
    </source>
</evidence>
<keyword evidence="2" id="KW-1185">Reference proteome</keyword>
<organism evidence="1 2">
    <name type="scientific">Diversispora eburnea</name>
    <dbReference type="NCBI Taxonomy" id="1213867"/>
    <lineage>
        <taxon>Eukaryota</taxon>
        <taxon>Fungi</taxon>
        <taxon>Fungi incertae sedis</taxon>
        <taxon>Mucoromycota</taxon>
        <taxon>Glomeromycotina</taxon>
        <taxon>Glomeromycetes</taxon>
        <taxon>Diversisporales</taxon>
        <taxon>Diversisporaceae</taxon>
        <taxon>Diversispora</taxon>
    </lineage>
</organism>
<protein>
    <submittedName>
        <fullName evidence="1">2463_t:CDS:1</fullName>
    </submittedName>
</protein>
<evidence type="ECO:0000313" key="1">
    <source>
        <dbReference type="EMBL" id="CAG8585913.1"/>
    </source>
</evidence>
<accession>A0A9N9G932</accession>
<name>A0A9N9G932_9GLOM</name>
<dbReference type="Proteomes" id="UP000789706">
    <property type="component" value="Unassembled WGS sequence"/>
</dbReference>
<feature type="non-terminal residue" evidence="1">
    <location>
        <position position="1"/>
    </location>
</feature>
<gene>
    <name evidence="1" type="ORF">DEBURN_LOCUS8805</name>
</gene>
<dbReference type="OrthoDB" id="10578406at2759"/>